<dbReference type="Gene3D" id="3.30.365.10">
    <property type="entry name" value="Aldehyde oxidase/xanthine dehydrogenase, molybdopterin binding domain"/>
    <property type="match status" value="4"/>
</dbReference>
<evidence type="ECO:0000313" key="4">
    <source>
        <dbReference type="EMBL" id="NML67984.1"/>
    </source>
</evidence>
<gene>
    <name evidence="4" type="ORF">HHL22_22515</name>
</gene>
<evidence type="ECO:0000313" key="5">
    <source>
        <dbReference type="Proteomes" id="UP000559626"/>
    </source>
</evidence>
<evidence type="ECO:0000256" key="1">
    <source>
        <dbReference type="ARBA" id="ARBA00022505"/>
    </source>
</evidence>
<dbReference type="AlphaFoldDB" id="A0A7Y0AIG7"/>
<dbReference type="SMART" id="SM01008">
    <property type="entry name" value="Ald_Xan_dh_C"/>
    <property type="match status" value="1"/>
</dbReference>
<dbReference type="InterPro" id="IPR046867">
    <property type="entry name" value="AldOxase/xan_DH_MoCoBD2"/>
</dbReference>
<keyword evidence="5" id="KW-1185">Reference proteome</keyword>
<keyword evidence="1" id="KW-0500">Molybdenum</keyword>
<comment type="caution">
    <text evidence="4">The sequence shown here is derived from an EMBL/GenBank/DDBJ whole genome shotgun (WGS) entry which is preliminary data.</text>
</comment>
<evidence type="ECO:0000259" key="3">
    <source>
        <dbReference type="SMART" id="SM01008"/>
    </source>
</evidence>
<dbReference type="EMBL" id="JABBGH010000004">
    <property type="protein sequence ID" value="NML67984.1"/>
    <property type="molecule type" value="Genomic_DNA"/>
</dbReference>
<keyword evidence="2" id="KW-0560">Oxidoreductase</keyword>
<reference evidence="4 5" key="1">
    <citation type="submission" date="2020-04" db="EMBL/GenBank/DDBJ databases">
        <title>Hymenobacter polaris sp. nov., isolated from Arctic soil.</title>
        <authorList>
            <person name="Dahal R.H."/>
        </authorList>
    </citation>
    <scope>NUCLEOTIDE SEQUENCE [LARGE SCALE GENOMIC DNA]</scope>
    <source>
        <strain evidence="4 5">RP-2-7</strain>
    </source>
</reference>
<name>A0A7Y0AIG7_9BACT</name>
<dbReference type="Pfam" id="PF02738">
    <property type="entry name" value="MoCoBD_1"/>
    <property type="match status" value="1"/>
</dbReference>
<evidence type="ECO:0000256" key="2">
    <source>
        <dbReference type="ARBA" id="ARBA00023002"/>
    </source>
</evidence>
<dbReference type="Proteomes" id="UP000559626">
    <property type="component" value="Unassembled WGS sequence"/>
</dbReference>
<dbReference type="InterPro" id="IPR036856">
    <property type="entry name" value="Ald_Oxase/Xan_DH_a/b_sf"/>
</dbReference>
<dbReference type="PANTHER" id="PTHR11908">
    <property type="entry name" value="XANTHINE DEHYDROGENASE"/>
    <property type="match status" value="1"/>
</dbReference>
<dbReference type="InterPro" id="IPR000674">
    <property type="entry name" value="Ald_Oxase/Xan_DH_a/b"/>
</dbReference>
<dbReference type="Pfam" id="PF01315">
    <property type="entry name" value="Ald_Xan_dh_C"/>
    <property type="match status" value="1"/>
</dbReference>
<dbReference type="InterPro" id="IPR008274">
    <property type="entry name" value="AldOxase/xan_DH_MoCoBD1"/>
</dbReference>
<dbReference type="GO" id="GO:0016491">
    <property type="term" value="F:oxidoreductase activity"/>
    <property type="evidence" value="ECO:0007669"/>
    <property type="project" value="UniProtKB-KW"/>
</dbReference>
<sequence>MKLTPDLQPDPLLHADKFVSQPYPRVDGRLKVTGSARYSAEFPVDGLTYAALVHSPIAKGKITALDTAAAEAVPGVLAVMTYLNAPRLQTPSYAYVVSMANPLAGSTTTLPIMQSAAITWNGQPVAVVVAETLALAQYAASLVHVRYEVETPRLTLAHHQDQAFKPDHVVLLPADVTKGDAEAALPLAPVRVDNLYTTPYLNHNAMEPHATTAKWDAAGRLTVYDSTQYPVGVQEALMEVFDLKTSEVRVITEFVGGAFGGKVAMWQNTPLAAAAARLVGRPVQLSLARASVNYLVGGRTTTEQRVALGATADGQLTAVIHSGYSMCTPDVYAEQFSVMARHQYAAPNIHSFQRVVELDRVQNSFMRAPGETPGSFALESAMDELAYALKMDPLALRRRNEPVRDPTEDTPFSSRHLLECYDQGARFFGWDPARPAPGTTQRGEWLVGTGVAGCYYPVQPLPATVRARLTPAGDVTVFTSSVEMGVGAATIQTQHIAERFGVAFERAHYVQGDTDLPQWRAMGGSAATASVGAAIRAAADKLTDELFKLAQADKDSPLHKAERGAVALRTGGLYLTSDPTTGVAYADLLAGQDKPFFEVEGSSPPPTEGAKYSMSSYGVHFCEVGVHADTREVRVRRFVTVMDCGRIVNPKTARSQIQGGIVMGLGMALMEESAYDERTGRLMNPDLGEYHVPVQADLPALDVHFLNLPDPHMTLGVKPVGEIGIVGSAAALANAVYHATGIRVRDLPITADKLL</sequence>
<feature type="domain" description="Aldehyde oxidase/xanthine dehydrogenase a/b hammerhead" evidence="3">
    <location>
        <begin position="33"/>
        <end position="151"/>
    </location>
</feature>
<dbReference type="PANTHER" id="PTHR11908:SF132">
    <property type="entry name" value="ALDEHYDE OXIDASE 1-RELATED"/>
    <property type="match status" value="1"/>
</dbReference>
<proteinExistence type="predicted"/>
<dbReference type="Pfam" id="PF20256">
    <property type="entry name" value="MoCoBD_2"/>
    <property type="match status" value="1"/>
</dbReference>
<organism evidence="4 5">
    <name type="scientific">Hymenobacter polaris</name>
    <dbReference type="NCBI Taxonomy" id="2682546"/>
    <lineage>
        <taxon>Bacteria</taxon>
        <taxon>Pseudomonadati</taxon>
        <taxon>Bacteroidota</taxon>
        <taxon>Cytophagia</taxon>
        <taxon>Cytophagales</taxon>
        <taxon>Hymenobacteraceae</taxon>
        <taxon>Hymenobacter</taxon>
    </lineage>
</organism>
<dbReference type="InterPro" id="IPR016208">
    <property type="entry name" value="Ald_Oxase/xanthine_DH-like"/>
</dbReference>
<dbReference type="Gene3D" id="3.90.1170.50">
    <property type="entry name" value="Aldehyde oxidase/xanthine dehydrogenase, a/b hammerhead"/>
    <property type="match status" value="1"/>
</dbReference>
<dbReference type="SUPFAM" id="SSF54665">
    <property type="entry name" value="CO dehydrogenase molybdoprotein N-domain-like"/>
    <property type="match status" value="1"/>
</dbReference>
<dbReference type="GO" id="GO:0005506">
    <property type="term" value="F:iron ion binding"/>
    <property type="evidence" value="ECO:0007669"/>
    <property type="project" value="InterPro"/>
</dbReference>
<accession>A0A7Y0AIG7</accession>
<dbReference type="SUPFAM" id="SSF56003">
    <property type="entry name" value="Molybdenum cofactor-binding domain"/>
    <property type="match status" value="1"/>
</dbReference>
<dbReference type="InterPro" id="IPR037165">
    <property type="entry name" value="AldOxase/xan_DH_Mopterin-bd_sf"/>
</dbReference>
<protein>
    <submittedName>
        <fullName evidence="4">Xanthine dehydrogenase family protein molybdopterin-binding subunit</fullName>
    </submittedName>
</protein>